<feature type="non-terminal residue" evidence="1">
    <location>
        <position position="1"/>
    </location>
</feature>
<organism evidence="1 2">
    <name type="scientific">Ensete ventricosum</name>
    <name type="common">Abyssinian banana</name>
    <name type="synonym">Musa ensete</name>
    <dbReference type="NCBI Taxonomy" id="4639"/>
    <lineage>
        <taxon>Eukaryota</taxon>
        <taxon>Viridiplantae</taxon>
        <taxon>Streptophyta</taxon>
        <taxon>Embryophyta</taxon>
        <taxon>Tracheophyta</taxon>
        <taxon>Spermatophyta</taxon>
        <taxon>Magnoliopsida</taxon>
        <taxon>Liliopsida</taxon>
        <taxon>Zingiberales</taxon>
        <taxon>Musaceae</taxon>
        <taxon>Ensete</taxon>
    </lineage>
</organism>
<gene>
    <name evidence="1" type="ORF">B296_00040005</name>
</gene>
<accession>A0A426YB08</accession>
<comment type="caution">
    <text evidence="1">The sequence shown here is derived from an EMBL/GenBank/DDBJ whole genome shotgun (WGS) entry which is preliminary data.</text>
</comment>
<dbReference type="EMBL" id="AMZH03013643">
    <property type="protein sequence ID" value="RRT48915.1"/>
    <property type="molecule type" value="Genomic_DNA"/>
</dbReference>
<name>A0A426YB08_ENSVE</name>
<reference evidence="1 2" key="1">
    <citation type="journal article" date="2014" name="Agronomy (Basel)">
        <title>A Draft Genome Sequence for Ensete ventricosum, the Drought-Tolerant Tree Against Hunger.</title>
        <authorList>
            <person name="Harrison J."/>
            <person name="Moore K.A."/>
            <person name="Paszkiewicz K."/>
            <person name="Jones T."/>
            <person name="Grant M."/>
            <person name="Ambacheew D."/>
            <person name="Muzemil S."/>
            <person name="Studholme D.J."/>
        </authorList>
    </citation>
    <scope>NUCLEOTIDE SEQUENCE [LARGE SCALE GENOMIC DNA]</scope>
</reference>
<dbReference type="Proteomes" id="UP000287651">
    <property type="component" value="Unassembled WGS sequence"/>
</dbReference>
<protein>
    <submittedName>
        <fullName evidence="1">Uncharacterized protein</fullName>
    </submittedName>
</protein>
<sequence>TQGSFVATLPDILCSEDLSYPICSRRRLLHLFAGIVPPAAFVLSVKSTLWFSFEDIYRDVLLHEAIFLVHHHCRISSNKQRHLPYPISSKFFMTQCLSRCPSDLPITLAVAVSPPLKSTAVRPSRSLITQ</sequence>
<evidence type="ECO:0000313" key="2">
    <source>
        <dbReference type="Proteomes" id="UP000287651"/>
    </source>
</evidence>
<dbReference type="AlphaFoldDB" id="A0A426YB08"/>
<evidence type="ECO:0000313" key="1">
    <source>
        <dbReference type="EMBL" id="RRT48915.1"/>
    </source>
</evidence>
<proteinExistence type="predicted"/>